<dbReference type="AlphaFoldDB" id="A0A2P2NWK0"/>
<evidence type="ECO:0000313" key="2">
    <source>
        <dbReference type="EMBL" id="MBX46907.1"/>
    </source>
</evidence>
<proteinExistence type="predicted"/>
<feature type="signal peptide" evidence="1">
    <location>
        <begin position="1"/>
        <end position="19"/>
    </location>
</feature>
<dbReference type="EMBL" id="GGEC01066423">
    <property type="protein sequence ID" value="MBX46907.1"/>
    <property type="molecule type" value="Transcribed_RNA"/>
</dbReference>
<accession>A0A2P2NWK0</accession>
<name>A0A2P2NWK0_RHIMU</name>
<feature type="chain" id="PRO_5015153903" evidence="1">
    <location>
        <begin position="20"/>
        <end position="47"/>
    </location>
</feature>
<evidence type="ECO:0000256" key="1">
    <source>
        <dbReference type="SAM" id="SignalP"/>
    </source>
</evidence>
<sequence>MVWMMNLILLKMDCHKVVAILTFAASFNQISYPRDGFHPWICLLILL</sequence>
<keyword evidence="1" id="KW-0732">Signal</keyword>
<protein>
    <submittedName>
        <fullName evidence="2">Uncharacterized protein</fullName>
    </submittedName>
</protein>
<organism evidence="2">
    <name type="scientific">Rhizophora mucronata</name>
    <name type="common">Asiatic mangrove</name>
    <dbReference type="NCBI Taxonomy" id="61149"/>
    <lineage>
        <taxon>Eukaryota</taxon>
        <taxon>Viridiplantae</taxon>
        <taxon>Streptophyta</taxon>
        <taxon>Embryophyta</taxon>
        <taxon>Tracheophyta</taxon>
        <taxon>Spermatophyta</taxon>
        <taxon>Magnoliopsida</taxon>
        <taxon>eudicotyledons</taxon>
        <taxon>Gunneridae</taxon>
        <taxon>Pentapetalae</taxon>
        <taxon>rosids</taxon>
        <taxon>fabids</taxon>
        <taxon>Malpighiales</taxon>
        <taxon>Rhizophoraceae</taxon>
        <taxon>Rhizophora</taxon>
    </lineage>
</organism>
<reference evidence="2" key="1">
    <citation type="submission" date="2018-02" db="EMBL/GenBank/DDBJ databases">
        <title>Rhizophora mucronata_Transcriptome.</title>
        <authorList>
            <person name="Meera S.P."/>
            <person name="Sreeshan A."/>
            <person name="Augustine A."/>
        </authorList>
    </citation>
    <scope>NUCLEOTIDE SEQUENCE</scope>
    <source>
        <tissue evidence="2">Leaf</tissue>
    </source>
</reference>